<feature type="chain" id="PRO_5013155826" description="Outer membrane lipoprotein-sorting protein" evidence="1">
    <location>
        <begin position="24"/>
        <end position="246"/>
    </location>
</feature>
<evidence type="ECO:0000256" key="1">
    <source>
        <dbReference type="SAM" id="SignalP"/>
    </source>
</evidence>
<feature type="signal peptide" evidence="1">
    <location>
        <begin position="1"/>
        <end position="23"/>
    </location>
</feature>
<evidence type="ECO:0000313" key="3">
    <source>
        <dbReference type="Proteomes" id="UP000184420"/>
    </source>
</evidence>
<dbReference type="Proteomes" id="UP000184420">
    <property type="component" value="Unassembled WGS sequence"/>
</dbReference>
<dbReference type="STRING" id="1419482.SAMN05444266_103108"/>
<proteinExistence type="predicted"/>
<gene>
    <name evidence="2" type="ORF">SAMN05444266_103108</name>
</gene>
<reference evidence="2 3" key="1">
    <citation type="submission" date="2016-11" db="EMBL/GenBank/DDBJ databases">
        <authorList>
            <person name="Jaros S."/>
            <person name="Januszkiewicz K."/>
            <person name="Wedrychowicz H."/>
        </authorList>
    </citation>
    <scope>NUCLEOTIDE SEQUENCE [LARGE SCALE GENOMIC DNA]</scope>
    <source>
        <strain evidence="2 3">DSM 27406</strain>
    </source>
</reference>
<dbReference type="AlphaFoldDB" id="A0A1M7A3F3"/>
<evidence type="ECO:0008006" key="4">
    <source>
        <dbReference type="Google" id="ProtNLM"/>
    </source>
</evidence>
<protein>
    <recommendedName>
        <fullName evidence="4">Outer membrane lipoprotein-sorting protein</fullName>
    </recommendedName>
</protein>
<name>A0A1M7A3F3_9BACT</name>
<dbReference type="EMBL" id="FRBL01000003">
    <property type="protein sequence ID" value="SHL37206.1"/>
    <property type="molecule type" value="Genomic_DNA"/>
</dbReference>
<sequence length="246" mass="27923">MKSHCSKYFLILLLCLSVYSVSAQQDIDEAGKVLARVKQTYDTASISFHLKYTYADADQPNTVTDSLEGDARLHGNNCFMTLGNIIFFRNQTYNISVFKEDKLMMLGRPSTLSRQMQLPSDQISAALHQAGVTTCRLLRHQKQTTIIFDYPPDSPCLQMQISIDEATYLIREVITKIRNPLTQENQVTTPPSGQNIMVKTLFTAVKMEHPDNSFFDEKQFFTREANVIKPAADYADYQVFLASPNI</sequence>
<keyword evidence="1" id="KW-0732">Signal</keyword>
<evidence type="ECO:0000313" key="2">
    <source>
        <dbReference type="EMBL" id="SHL37206.1"/>
    </source>
</evidence>
<organism evidence="2 3">
    <name type="scientific">Chitinophaga jiangningensis</name>
    <dbReference type="NCBI Taxonomy" id="1419482"/>
    <lineage>
        <taxon>Bacteria</taxon>
        <taxon>Pseudomonadati</taxon>
        <taxon>Bacteroidota</taxon>
        <taxon>Chitinophagia</taxon>
        <taxon>Chitinophagales</taxon>
        <taxon>Chitinophagaceae</taxon>
        <taxon>Chitinophaga</taxon>
    </lineage>
</organism>
<keyword evidence="3" id="KW-1185">Reference proteome</keyword>
<accession>A0A1M7A3F3</accession>